<evidence type="ECO:0000313" key="4">
    <source>
        <dbReference type="Proteomes" id="UP000036851"/>
    </source>
</evidence>
<dbReference type="EMBL" id="JRXE01000007">
    <property type="protein sequence ID" value="KOC91128.1"/>
    <property type="molecule type" value="Genomic_DNA"/>
</dbReference>
<dbReference type="Proteomes" id="UP000036851">
    <property type="component" value="Unassembled WGS sequence"/>
</dbReference>
<reference evidence="4 5" key="1">
    <citation type="journal article" date="2015" name="Int. J. Syst. Evol. Microbiol.">
        <title>Erwinia iniecta sp. nov., isolated from Russian wheat aphids (Diuraphis noxia).</title>
        <authorList>
            <person name="Campillo T."/>
            <person name="Luna E."/>
            <person name="Portier P."/>
            <person name="Fischer-Le Saux M."/>
            <person name="Lapitan N."/>
            <person name="Tisserat N.A."/>
            <person name="Leach J.E."/>
        </authorList>
    </citation>
    <scope>NUCLEOTIDE SEQUENCE [LARGE SCALE GENOMIC DNA]</scope>
    <source>
        <strain evidence="2 5">B120</strain>
        <strain evidence="3 4">B149</strain>
    </source>
</reference>
<evidence type="ECO:0000256" key="1">
    <source>
        <dbReference type="SAM" id="Phobius"/>
    </source>
</evidence>
<dbReference type="PATRIC" id="fig|1560201.3.peg.1432"/>
<sequence length="90" mass="10127">MGKKILTVIIPLLAVLILLREWATYQSEDAIKYVFWKLLAVLVAGGMVLAILTLNHLMSLFMLQRHGALVMLSTALIILSGYWQACRLSR</sequence>
<organism evidence="2 5">
    <name type="scientific">Winslowiella iniecta</name>
    <dbReference type="NCBI Taxonomy" id="1560201"/>
    <lineage>
        <taxon>Bacteria</taxon>
        <taxon>Pseudomonadati</taxon>
        <taxon>Pseudomonadota</taxon>
        <taxon>Gammaproteobacteria</taxon>
        <taxon>Enterobacterales</taxon>
        <taxon>Erwiniaceae</taxon>
        <taxon>Winslowiella</taxon>
    </lineage>
</organism>
<evidence type="ECO:0000313" key="5">
    <source>
        <dbReference type="Proteomes" id="UP000037088"/>
    </source>
</evidence>
<comment type="caution">
    <text evidence="2">The sequence shown here is derived from an EMBL/GenBank/DDBJ whole genome shotgun (WGS) entry which is preliminary data.</text>
</comment>
<keyword evidence="1" id="KW-1133">Transmembrane helix</keyword>
<dbReference type="AlphaFoldDB" id="A0A0L7T6Y9"/>
<keyword evidence="1" id="KW-0472">Membrane</keyword>
<evidence type="ECO:0000313" key="2">
    <source>
        <dbReference type="EMBL" id="KOC91128.1"/>
    </source>
</evidence>
<dbReference type="EMBL" id="JRXF01000011">
    <property type="protein sequence ID" value="KOC93735.1"/>
    <property type="molecule type" value="Genomic_DNA"/>
</dbReference>
<protein>
    <submittedName>
        <fullName evidence="2">Uncharacterized protein</fullName>
    </submittedName>
</protein>
<accession>A0A0L7T6Y9</accession>
<dbReference type="RefSeq" id="WP_052898495.1">
    <property type="nucleotide sequence ID" value="NZ_JRXE01000007.1"/>
</dbReference>
<name>A0A0L7T6Y9_9GAMM</name>
<feature type="transmembrane region" description="Helical" evidence="1">
    <location>
        <begin position="66"/>
        <end position="85"/>
    </location>
</feature>
<proteinExistence type="predicted"/>
<gene>
    <name evidence="2" type="ORF">NG42_06720</name>
    <name evidence="3" type="ORF">NG43_08420</name>
</gene>
<keyword evidence="5" id="KW-1185">Reference proteome</keyword>
<evidence type="ECO:0000313" key="3">
    <source>
        <dbReference type="EMBL" id="KOC93735.1"/>
    </source>
</evidence>
<feature type="transmembrane region" description="Helical" evidence="1">
    <location>
        <begin position="33"/>
        <end position="54"/>
    </location>
</feature>
<dbReference type="Proteomes" id="UP000037088">
    <property type="component" value="Unassembled WGS sequence"/>
</dbReference>
<keyword evidence="1" id="KW-0812">Transmembrane</keyword>